<accession>A0ABV4U681</accession>
<comment type="cofactor">
    <cofactor evidence="1">
        <name>Zn(2+)</name>
        <dbReference type="ChEBI" id="CHEBI:29105"/>
    </cofactor>
</comment>
<evidence type="ECO:0000256" key="1">
    <source>
        <dbReference type="ARBA" id="ARBA00001947"/>
    </source>
</evidence>
<name>A0ABV4U681_9BACT</name>
<dbReference type="InterPro" id="IPR001261">
    <property type="entry name" value="ArgE/DapE_CS"/>
</dbReference>
<evidence type="ECO:0000259" key="5">
    <source>
        <dbReference type="Pfam" id="PF07687"/>
    </source>
</evidence>
<evidence type="ECO:0000313" key="7">
    <source>
        <dbReference type="Proteomes" id="UP001575105"/>
    </source>
</evidence>
<dbReference type="Proteomes" id="UP001575105">
    <property type="component" value="Unassembled WGS sequence"/>
</dbReference>
<evidence type="ECO:0000256" key="3">
    <source>
        <dbReference type="ARBA" id="ARBA00022801"/>
    </source>
</evidence>
<dbReference type="InterPro" id="IPR050072">
    <property type="entry name" value="Peptidase_M20A"/>
</dbReference>
<evidence type="ECO:0000313" key="6">
    <source>
        <dbReference type="EMBL" id="MFA9477773.1"/>
    </source>
</evidence>
<dbReference type="Pfam" id="PF07687">
    <property type="entry name" value="M20_dimer"/>
    <property type="match status" value="1"/>
</dbReference>
<comment type="caution">
    <text evidence="6">The sequence shown here is derived from an EMBL/GenBank/DDBJ whole genome shotgun (WGS) entry which is preliminary data.</text>
</comment>
<dbReference type="PANTHER" id="PTHR43808">
    <property type="entry name" value="ACETYLORNITHINE DEACETYLASE"/>
    <property type="match status" value="1"/>
</dbReference>
<protein>
    <submittedName>
        <fullName evidence="6">M20/M25/M40 family metallo-hydrolase</fullName>
    </submittedName>
</protein>
<dbReference type="Pfam" id="PF01546">
    <property type="entry name" value="Peptidase_M20"/>
    <property type="match status" value="1"/>
</dbReference>
<dbReference type="Gene3D" id="3.40.630.10">
    <property type="entry name" value="Zn peptidases"/>
    <property type="match status" value="1"/>
</dbReference>
<reference evidence="6 7" key="1">
    <citation type="submission" date="2024-08" db="EMBL/GenBank/DDBJ databases">
        <title>Whole-genome sequencing of halo(alkali)philic microorganisms from hypersaline lakes.</title>
        <authorList>
            <person name="Sorokin D.Y."/>
            <person name="Merkel A.Y."/>
            <person name="Messina E."/>
            <person name="Yakimov M."/>
        </authorList>
    </citation>
    <scope>NUCLEOTIDE SEQUENCE [LARGE SCALE GENOMIC DNA]</scope>
    <source>
        <strain evidence="6 7">AB-hyl4</strain>
    </source>
</reference>
<dbReference type="InterPro" id="IPR036264">
    <property type="entry name" value="Bact_exopeptidase_dim_dom"/>
</dbReference>
<dbReference type="SUPFAM" id="SSF53187">
    <property type="entry name" value="Zn-dependent exopeptidases"/>
    <property type="match status" value="1"/>
</dbReference>
<organism evidence="6 7">
    <name type="scientific">Natronomicrosphaera hydrolytica</name>
    <dbReference type="NCBI Taxonomy" id="3242702"/>
    <lineage>
        <taxon>Bacteria</taxon>
        <taxon>Pseudomonadati</taxon>
        <taxon>Planctomycetota</taxon>
        <taxon>Phycisphaerae</taxon>
        <taxon>Phycisphaerales</taxon>
        <taxon>Phycisphaeraceae</taxon>
        <taxon>Natronomicrosphaera</taxon>
    </lineage>
</organism>
<dbReference type="InterPro" id="IPR002933">
    <property type="entry name" value="Peptidase_M20"/>
</dbReference>
<evidence type="ECO:0000256" key="2">
    <source>
        <dbReference type="ARBA" id="ARBA00022723"/>
    </source>
</evidence>
<dbReference type="PROSITE" id="PS00758">
    <property type="entry name" value="ARGE_DAPE_CPG2_1"/>
    <property type="match status" value="1"/>
</dbReference>
<dbReference type="InterPro" id="IPR011650">
    <property type="entry name" value="Peptidase_M20_dimer"/>
</dbReference>
<evidence type="ECO:0000256" key="4">
    <source>
        <dbReference type="ARBA" id="ARBA00022833"/>
    </source>
</evidence>
<dbReference type="Gene3D" id="3.30.70.360">
    <property type="match status" value="1"/>
</dbReference>
<keyword evidence="3" id="KW-0378">Hydrolase</keyword>
<sequence>MTDLPSTAADVIAQARELLAAIVQVGAPTGGEAVRAAWIARWLREQGVGNVEIDEVHNVTVRLGPEEGRPLLIDAHTDTVFDDERPPLTKTATRWCAPGIMDNTAACALLMCWAAQVGSGLVALPRPVLLSFSVGEEGQGDLRGVKHLSQVWRDRPTAALVLDLGLEEVSRVCVGSDRMQVTIGCRGGHSWNDFGDPTAIHAACRWIADLEKVAPWSRNRLSYNVGILRGGDRITTLAATAEVSLDLRSIDPALLAEAKEAVLRSLHTAAPASAYSVRVEPVGFRPAGALPETHALLAALQETHRELDLPLTERPLSTNANWFIHQGVPSLCTGIVRGAGYHSREEYIEVASLAQGWQKLTRLVDRLLNCQCEAM</sequence>
<gene>
    <name evidence="6" type="ORF">ACERK3_05630</name>
</gene>
<dbReference type="SUPFAM" id="SSF55031">
    <property type="entry name" value="Bacterial exopeptidase dimerisation domain"/>
    <property type="match status" value="1"/>
</dbReference>
<keyword evidence="7" id="KW-1185">Reference proteome</keyword>
<feature type="domain" description="Peptidase M20 dimerisation" evidence="5">
    <location>
        <begin position="177"/>
        <end position="267"/>
    </location>
</feature>
<dbReference type="PANTHER" id="PTHR43808:SF17">
    <property type="entry name" value="PEPTIDASE M20"/>
    <property type="match status" value="1"/>
</dbReference>
<keyword evidence="2" id="KW-0479">Metal-binding</keyword>
<dbReference type="EMBL" id="JBGUBD010000003">
    <property type="protein sequence ID" value="MFA9477773.1"/>
    <property type="molecule type" value="Genomic_DNA"/>
</dbReference>
<dbReference type="RefSeq" id="WP_425344698.1">
    <property type="nucleotide sequence ID" value="NZ_JBGUBD010000003.1"/>
</dbReference>
<keyword evidence="4" id="KW-0862">Zinc</keyword>
<proteinExistence type="predicted"/>